<feature type="domain" description="Rho RNA-BD" evidence="7">
    <location>
        <begin position="301"/>
        <end position="377"/>
    </location>
</feature>
<dbReference type="AlphaFoldDB" id="A0A939LX13"/>
<dbReference type="GO" id="GO:0004386">
    <property type="term" value="F:helicase activity"/>
    <property type="evidence" value="ECO:0007669"/>
    <property type="project" value="UniProtKB-KW"/>
</dbReference>
<dbReference type="Gene3D" id="3.40.50.300">
    <property type="entry name" value="P-loop containing nucleotide triphosphate hydrolases"/>
    <property type="match status" value="1"/>
</dbReference>
<feature type="compositionally biased region" description="Low complexity" evidence="6">
    <location>
        <begin position="156"/>
        <end position="177"/>
    </location>
</feature>
<reference evidence="8" key="1">
    <citation type="submission" date="2021-03" db="EMBL/GenBank/DDBJ databases">
        <title>Leucobacter chromiisoli sp. nov., isolated from chromium-containing soil of chemical plant.</title>
        <authorList>
            <person name="Xu Z."/>
        </authorList>
    </citation>
    <scope>NUCLEOTIDE SEQUENCE</scope>
    <source>
        <strain evidence="8">A2</strain>
    </source>
</reference>
<dbReference type="GO" id="GO:0005524">
    <property type="term" value="F:ATP binding"/>
    <property type="evidence" value="ECO:0007669"/>
    <property type="project" value="InterPro"/>
</dbReference>
<dbReference type="Pfam" id="PF00006">
    <property type="entry name" value="ATP-synt_ab"/>
    <property type="match status" value="1"/>
</dbReference>
<dbReference type="SUPFAM" id="SSF50249">
    <property type="entry name" value="Nucleic acid-binding proteins"/>
    <property type="match status" value="1"/>
</dbReference>
<dbReference type="InterPro" id="IPR000194">
    <property type="entry name" value="ATPase_F1/V1/A1_a/bsu_nucl-bd"/>
</dbReference>
<dbReference type="SMART" id="SM00357">
    <property type="entry name" value="CSP"/>
    <property type="match status" value="1"/>
</dbReference>
<evidence type="ECO:0000256" key="6">
    <source>
        <dbReference type="SAM" id="MobiDB-lite"/>
    </source>
</evidence>
<dbReference type="Gene3D" id="2.40.50.140">
    <property type="entry name" value="Nucleic acid-binding proteins"/>
    <property type="match status" value="1"/>
</dbReference>
<keyword evidence="9" id="KW-1185">Reference proteome</keyword>
<name>A0A939LX13_9MICO</name>
<accession>A0A939LX13</accession>
<dbReference type="InterPro" id="IPR004665">
    <property type="entry name" value="Term_rho"/>
</dbReference>
<evidence type="ECO:0000256" key="1">
    <source>
        <dbReference type="ARBA" id="ARBA00022801"/>
    </source>
</evidence>
<gene>
    <name evidence="8" type="ORF">J4H91_01295</name>
</gene>
<keyword evidence="2" id="KW-0547">Nucleotide-binding</keyword>
<keyword evidence="2" id="KW-0067">ATP-binding</keyword>
<evidence type="ECO:0000256" key="5">
    <source>
        <dbReference type="PROSITE-ProRule" id="PRU01203"/>
    </source>
</evidence>
<proteinExistence type="inferred from homology"/>
<keyword evidence="5" id="KW-0694">RNA-binding</keyword>
<feature type="compositionally biased region" description="Low complexity" evidence="6">
    <location>
        <begin position="88"/>
        <end position="108"/>
    </location>
</feature>
<dbReference type="GO" id="GO:0016787">
    <property type="term" value="F:hydrolase activity"/>
    <property type="evidence" value="ECO:0007669"/>
    <property type="project" value="UniProtKB-KW"/>
</dbReference>
<evidence type="ECO:0000256" key="2">
    <source>
        <dbReference type="ARBA" id="ARBA00022806"/>
    </source>
</evidence>
<feature type="compositionally biased region" description="Basic and acidic residues" evidence="6">
    <location>
        <begin position="260"/>
        <end position="270"/>
    </location>
</feature>
<keyword evidence="4" id="KW-0804">Transcription</keyword>
<keyword evidence="2" id="KW-0347">Helicase</keyword>
<dbReference type="InterPro" id="IPR011113">
    <property type="entry name" value="Rho_RNA-bd"/>
</dbReference>
<evidence type="ECO:0000313" key="9">
    <source>
        <dbReference type="Proteomes" id="UP000664398"/>
    </source>
</evidence>
<dbReference type="InterPro" id="IPR012340">
    <property type="entry name" value="NA-bd_OB-fold"/>
</dbReference>
<feature type="compositionally biased region" description="Low complexity" evidence="6">
    <location>
        <begin position="124"/>
        <end position="149"/>
    </location>
</feature>
<organism evidence="8 9">
    <name type="scientific">Leucobacter ruminantium</name>
    <dbReference type="NCBI Taxonomy" id="1289170"/>
    <lineage>
        <taxon>Bacteria</taxon>
        <taxon>Bacillati</taxon>
        <taxon>Actinomycetota</taxon>
        <taxon>Actinomycetes</taxon>
        <taxon>Micrococcales</taxon>
        <taxon>Microbacteriaceae</taxon>
        <taxon>Leucobacter</taxon>
    </lineage>
</organism>
<protein>
    <recommendedName>
        <fullName evidence="7">Rho RNA-BD domain-containing protein</fullName>
    </recommendedName>
</protein>
<keyword evidence="1" id="KW-0378">Hydrolase</keyword>
<dbReference type="PANTHER" id="PTHR46425:SF1">
    <property type="entry name" value="TRANSCRIPTION TERMINATION FACTOR RHO"/>
    <property type="match status" value="1"/>
</dbReference>
<evidence type="ECO:0000313" key="8">
    <source>
        <dbReference type="EMBL" id="MBO1803957.1"/>
    </source>
</evidence>
<dbReference type="PROSITE" id="PS51856">
    <property type="entry name" value="RHO_RNA_BD"/>
    <property type="match status" value="1"/>
</dbReference>
<feature type="compositionally biased region" description="Low complexity" evidence="6">
    <location>
        <begin position="31"/>
        <end position="72"/>
    </location>
</feature>
<feature type="compositionally biased region" description="Basic residues" evidence="6">
    <location>
        <begin position="275"/>
        <end position="285"/>
    </location>
</feature>
<comment type="similarity">
    <text evidence="5">Belongs to the Rho family.</text>
</comment>
<dbReference type="GO" id="GO:0008186">
    <property type="term" value="F:ATP-dependent activity, acting on RNA"/>
    <property type="evidence" value="ECO:0007669"/>
    <property type="project" value="InterPro"/>
</dbReference>
<dbReference type="GO" id="GO:0006353">
    <property type="term" value="P:DNA-templated transcription termination"/>
    <property type="evidence" value="ECO:0007669"/>
    <property type="project" value="InterPro"/>
</dbReference>
<dbReference type="GO" id="GO:0003723">
    <property type="term" value="F:RNA binding"/>
    <property type="evidence" value="ECO:0007669"/>
    <property type="project" value="UniProtKB-UniRule"/>
</dbReference>
<evidence type="ECO:0000256" key="4">
    <source>
        <dbReference type="ARBA" id="ARBA00023163"/>
    </source>
</evidence>
<dbReference type="SUPFAM" id="SSF52540">
    <property type="entry name" value="P-loop containing nucleoside triphosphate hydrolases"/>
    <property type="match status" value="1"/>
</dbReference>
<dbReference type="RefSeq" id="WP_208044432.1">
    <property type="nucleotide sequence ID" value="NZ_JAGDYL010000001.1"/>
</dbReference>
<keyword evidence="3" id="KW-0805">Transcription regulation</keyword>
<evidence type="ECO:0000259" key="7">
    <source>
        <dbReference type="PROSITE" id="PS51856"/>
    </source>
</evidence>
<evidence type="ECO:0000256" key="3">
    <source>
        <dbReference type="ARBA" id="ARBA00023015"/>
    </source>
</evidence>
<dbReference type="InterPro" id="IPR027417">
    <property type="entry name" value="P-loop_NTPase"/>
</dbReference>
<dbReference type="PANTHER" id="PTHR46425">
    <property type="entry name" value="TRANSCRIPTION TERMINATION FACTOR RHO"/>
    <property type="match status" value="1"/>
</dbReference>
<comment type="caution">
    <text evidence="8">The sequence shown here is derived from an EMBL/GenBank/DDBJ whole genome shotgun (WGS) entry which is preliminary data.</text>
</comment>
<feature type="compositionally biased region" description="Basic and acidic residues" evidence="6">
    <location>
        <begin position="239"/>
        <end position="252"/>
    </location>
</feature>
<dbReference type="InterPro" id="IPR011129">
    <property type="entry name" value="CSD"/>
</dbReference>
<feature type="region of interest" description="Disordered" evidence="6">
    <location>
        <begin position="1"/>
        <end position="294"/>
    </location>
</feature>
<feature type="compositionally biased region" description="Basic and acidic residues" evidence="6">
    <location>
        <begin position="183"/>
        <end position="209"/>
    </location>
</feature>
<dbReference type="Proteomes" id="UP000664398">
    <property type="component" value="Unassembled WGS sequence"/>
</dbReference>
<sequence length="632" mass="66234">MKLNVEDTNPVVPESAPEVAEKPVRKRAPRRATAAAGAPEPVAESAPVESAAPAEASAPAADAGSVDAAPAEAPKKRVSRSRKKADAAEAPADAPAVEPAAEEAPTAEAPKKRVSRSRKKAEAAEAPADAPAVEPAAEEAQAAETAPAGRGRRRASAPAGAADAASEPASEQAPAEQSESDEQGEKPAQEKTEGAEKSDGERTDGEKGGRGRGRRNRSQKSDNGETVEGGEAQDGAKNQGDDRSEKGDRSEKNGNGQSDRGGKNGDKNAEGPRSSRTRQRDRKRRGQNDDLEPEITEDDVLLPIAGVLDVLDNYAFVRTSGYLPGMSDVYVSLGQVKKYGLRRGDAVVGAIRQPREGEGSRQKYNAIVKVDSINGRTVDENEKRADIAELTPVLPQERLRLAQGEGSRFGAAVDAIAPMGLGQRAIIAIPAKIPAAGLLAELAEGVAASKPDAHLMLVLTNARPEEATQLQRTVRGEVVAAAFDRPAEDQATVAELSIDRARRLVELGHDVVVLLDSLSDLAQAYVQAQQGGRTAPEAAQAQAIAQVKRLLASARNIENGGSLTLVATARTKSGVAFDKELLREITPAANSFVKVSGGRFTPEVETEDSYTLGAEAMLSAAELAELSKLRAE</sequence>
<dbReference type="EMBL" id="JAGDYL010000001">
    <property type="protein sequence ID" value="MBO1803957.1"/>
    <property type="molecule type" value="Genomic_DNA"/>
</dbReference>
<dbReference type="Pfam" id="PF07497">
    <property type="entry name" value="Rho_RNA_bind"/>
    <property type="match status" value="1"/>
</dbReference>